<dbReference type="SUPFAM" id="SSF50022">
    <property type="entry name" value="ISP domain"/>
    <property type="match status" value="1"/>
</dbReference>
<organism evidence="8 9">
    <name type="scientific">Candidatus Aphodocola excrementigallinarum</name>
    <dbReference type="NCBI Taxonomy" id="2840670"/>
    <lineage>
        <taxon>Bacteria</taxon>
        <taxon>Bacillati</taxon>
        <taxon>Bacillota</taxon>
        <taxon>Bacilli</taxon>
        <taxon>Candidatus Aphodocola</taxon>
    </lineage>
</organism>
<feature type="transmembrane region" description="Helical" evidence="6">
    <location>
        <begin position="21"/>
        <end position="43"/>
    </location>
</feature>
<reference evidence="8" key="2">
    <citation type="journal article" date="2021" name="PeerJ">
        <title>Extensive microbial diversity within the chicken gut microbiome revealed by metagenomics and culture.</title>
        <authorList>
            <person name="Gilroy R."/>
            <person name="Ravi A."/>
            <person name="Getino M."/>
            <person name="Pursley I."/>
            <person name="Horton D.L."/>
            <person name="Alikhan N.F."/>
            <person name="Baker D."/>
            <person name="Gharbi K."/>
            <person name="Hall N."/>
            <person name="Watson M."/>
            <person name="Adriaenssens E.M."/>
            <person name="Foster-Nyarko E."/>
            <person name="Jarju S."/>
            <person name="Secka A."/>
            <person name="Antonio M."/>
            <person name="Oren A."/>
            <person name="Chaudhuri R.R."/>
            <person name="La Ragione R."/>
            <person name="Hildebrand F."/>
            <person name="Pallen M.J."/>
        </authorList>
    </citation>
    <scope>NUCLEOTIDE SEQUENCE</scope>
    <source>
        <strain evidence="8">CHK193-30670</strain>
    </source>
</reference>
<dbReference type="InterPro" id="IPR017941">
    <property type="entry name" value="Rieske_2Fe-2S"/>
</dbReference>
<dbReference type="GO" id="GO:0016020">
    <property type="term" value="C:membrane"/>
    <property type="evidence" value="ECO:0007669"/>
    <property type="project" value="InterPro"/>
</dbReference>
<keyword evidence="1" id="KW-0001">2Fe-2S</keyword>
<evidence type="ECO:0000313" key="8">
    <source>
        <dbReference type="EMBL" id="HIU40256.1"/>
    </source>
</evidence>
<dbReference type="InterPro" id="IPR006076">
    <property type="entry name" value="FAD-dep_OxRdtase"/>
</dbReference>
<dbReference type="EMBL" id="DVMT01000030">
    <property type="protein sequence ID" value="HIU40256.1"/>
    <property type="molecule type" value="Genomic_DNA"/>
</dbReference>
<dbReference type="SUPFAM" id="SSF51905">
    <property type="entry name" value="FAD/NAD(P)-binding domain"/>
    <property type="match status" value="1"/>
</dbReference>
<dbReference type="Gene3D" id="3.30.9.10">
    <property type="entry name" value="D-Amino Acid Oxidase, subunit A, domain 2"/>
    <property type="match status" value="1"/>
</dbReference>
<dbReference type="GO" id="GO:0051537">
    <property type="term" value="F:2 iron, 2 sulfur cluster binding"/>
    <property type="evidence" value="ECO:0007669"/>
    <property type="project" value="UniProtKB-KW"/>
</dbReference>
<dbReference type="PANTHER" id="PTHR13847">
    <property type="entry name" value="SARCOSINE DEHYDROGENASE-RELATED"/>
    <property type="match status" value="1"/>
</dbReference>
<keyword evidence="4" id="KW-0411">Iron-sulfur</keyword>
<sequence>MKKSLWQKYNKQRKFTSVDKSMSTDILIIGAGITGVSVAYNLLNTNHDIILIDKDICFNDTTAKTTGKITYLQDLKYQDIYKACGYEKAKLYYESQKDAIRLIKKNIKDNEIDCDLEKTEMVTFTKDESKIKDFELEKELLSSFGVKYSTTSNLKDDDVVRQSSVKNAYTFNPIKYLNGLMDKIKDAKNISVYENSIATKIKKEKSKYVTIVNGYEIRTNKIVLACSYPFFTLPGLIPLKTYLEKSYVSYAKIKDAKNIAGITSGNPFYSFRYYDDGKDKYIIYLNNSCKISDKLNYKKNYNDCKDEIKSLDNNLKVEYWTNMDVMTNDYLPLVGKISDDDKNVLIATGYNTWGMTNSAISAKLISDIIMGKKNKYKELFDPSRPVTFKRALNFVNNTFFGTLKAYTLNLIKKNPSWYKNKALVTKIDGKRVGVYIDSKGEKHIVSNICPHLKCFLTFNEVDKTWDCPCHGSRFDVDGNVVKGPSCYNIKIDETNSKV</sequence>
<gene>
    <name evidence="8" type="ORF">IAB68_03015</name>
</gene>
<dbReference type="PANTHER" id="PTHR13847:SF274">
    <property type="entry name" value="RIESKE 2FE-2S IRON-SULFUR PROTEIN YHFW-RELATED"/>
    <property type="match status" value="1"/>
</dbReference>
<dbReference type="AlphaFoldDB" id="A0A9D1LIR6"/>
<dbReference type="InterPro" id="IPR005805">
    <property type="entry name" value="Rieske_Fe-S_prot_C"/>
</dbReference>
<keyword evidence="6" id="KW-1133">Transmembrane helix</keyword>
<evidence type="ECO:0000256" key="1">
    <source>
        <dbReference type="ARBA" id="ARBA00022714"/>
    </source>
</evidence>
<dbReference type="GO" id="GO:0005737">
    <property type="term" value="C:cytoplasm"/>
    <property type="evidence" value="ECO:0007669"/>
    <property type="project" value="TreeGrafter"/>
</dbReference>
<name>A0A9D1LIR6_9FIRM</name>
<dbReference type="GO" id="GO:0046872">
    <property type="term" value="F:metal ion binding"/>
    <property type="evidence" value="ECO:0007669"/>
    <property type="project" value="UniProtKB-KW"/>
</dbReference>
<feature type="domain" description="Rieske" evidence="7">
    <location>
        <begin position="405"/>
        <end position="498"/>
    </location>
</feature>
<keyword evidence="6" id="KW-0472">Membrane</keyword>
<evidence type="ECO:0000256" key="6">
    <source>
        <dbReference type="SAM" id="Phobius"/>
    </source>
</evidence>
<dbReference type="InterPro" id="IPR036922">
    <property type="entry name" value="Rieske_2Fe-2S_sf"/>
</dbReference>
<keyword evidence="3" id="KW-0408">Iron</keyword>
<keyword evidence="5" id="KW-1015">Disulfide bond</keyword>
<reference evidence="8" key="1">
    <citation type="submission" date="2020-10" db="EMBL/GenBank/DDBJ databases">
        <authorList>
            <person name="Gilroy R."/>
        </authorList>
    </citation>
    <scope>NUCLEOTIDE SEQUENCE</scope>
    <source>
        <strain evidence="8">CHK193-30670</strain>
    </source>
</reference>
<dbReference type="GO" id="GO:0016705">
    <property type="term" value="F:oxidoreductase activity, acting on paired donors, with incorporation or reduction of molecular oxygen"/>
    <property type="evidence" value="ECO:0007669"/>
    <property type="project" value="UniProtKB-ARBA"/>
</dbReference>
<proteinExistence type="predicted"/>
<keyword evidence="6" id="KW-0812">Transmembrane</keyword>
<dbReference type="InterPro" id="IPR036188">
    <property type="entry name" value="FAD/NAD-bd_sf"/>
</dbReference>
<evidence type="ECO:0000259" key="7">
    <source>
        <dbReference type="PROSITE" id="PS51296"/>
    </source>
</evidence>
<accession>A0A9D1LIR6</accession>
<evidence type="ECO:0000256" key="3">
    <source>
        <dbReference type="ARBA" id="ARBA00023004"/>
    </source>
</evidence>
<dbReference type="PRINTS" id="PR00162">
    <property type="entry name" value="RIESKE"/>
</dbReference>
<evidence type="ECO:0000313" key="9">
    <source>
        <dbReference type="Proteomes" id="UP000824074"/>
    </source>
</evidence>
<dbReference type="Proteomes" id="UP000824074">
    <property type="component" value="Unassembled WGS sequence"/>
</dbReference>
<dbReference type="Gene3D" id="2.102.10.10">
    <property type="entry name" value="Rieske [2Fe-2S] iron-sulphur domain"/>
    <property type="match status" value="1"/>
</dbReference>
<dbReference type="PROSITE" id="PS51296">
    <property type="entry name" value="RIESKE"/>
    <property type="match status" value="1"/>
</dbReference>
<dbReference type="GO" id="GO:0004497">
    <property type="term" value="F:monooxygenase activity"/>
    <property type="evidence" value="ECO:0007669"/>
    <property type="project" value="UniProtKB-ARBA"/>
</dbReference>
<dbReference type="Pfam" id="PF01266">
    <property type="entry name" value="DAO"/>
    <property type="match status" value="1"/>
</dbReference>
<evidence type="ECO:0000256" key="2">
    <source>
        <dbReference type="ARBA" id="ARBA00022723"/>
    </source>
</evidence>
<keyword evidence="2" id="KW-0479">Metal-binding</keyword>
<evidence type="ECO:0000256" key="5">
    <source>
        <dbReference type="ARBA" id="ARBA00023157"/>
    </source>
</evidence>
<dbReference type="Pfam" id="PF00355">
    <property type="entry name" value="Rieske"/>
    <property type="match status" value="1"/>
</dbReference>
<dbReference type="Gene3D" id="3.50.50.60">
    <property type="entry name" value="FAD/NAD(P)-binding domain"/>
    <property type="match status" value="1"/>
</dbReference>
<comment type="caution">
    <text evidence="8">The sequence shown here is derived from an EMBL/GenBank/DDBJ whole genome shotgun (WGS) entry which is preliminary data.</text>
</comment>
<protein>
    <submittedName>
        <fullName evidence="8">FAD-dependent oxidoreductase</fullName>
    </submittedName>
</protein>
<evidence type="ECO:0000256" key="4">
    <source>
        <dbReference type="ARBA" id="ARBA00023014"/>
    </source>
</evidence>